<feature type="transmembrane region" description="Helical" evidence="10">
    <location>
        <begin position="35"/>
        <end position="55"/>
    </location>
</feature>
<comment type="similarity">
    <text evidence="2">Belongs to the G-protein coupled receptor 4 family.</text>
</comment>
<keyword evidence="3" id="KW-0589">Pheromone response</keyword>
<dbReference type="GO" id="GO:0004933">
    <property type="term" value="F:mating-type a-factor pheromone receptor activity"/>
    <property type="evidence" value="ECO:0007669"/>
    <property type="project" value="InterPro"/>
</dbReference>
<dbReference type="PRINTS" id="PR00899">
    <property type="entry name" value="GPCRSTE3"/>
</dbReference>
<evidence type="ECO:0000256" key="3">
    <source>
        <dbReference type="ARBA" id="ARBA00022507"/>
    </source>
</evidence>
<keyword evidence="5 10" id="KW-1133">Transmembrane helix</keyword>
<dbReference type="GO" id="GO:0005886">
    <property type="term" value="C:plasma membrane"/>
    <property type="evidence" value="ECO:0007669"/>
    <property type="project" value="TreeGrafter"/>
</dbReference>
<reference evidence="11 12" key="1">
    <citation type="submission" date="2024-01" db="EMBL/GenBank/DDBJ databases">
        <title>Comparative genomics of Cryptococcus and Kwoniella reveals pathogenesis evolution and contrasting modes of karyotype evolution via chromosome fusion or intercentromeric recombination.</title>
        <authorList>
            <person name="Coelho M.A."/>
            <person name="David-Palma M."/>
            <person name="Shea T."/>
            <person name="Bowers K."/>
            <person name="McGinley-Smith S."/>
            <person name="Mohammad A.W."/>
            <person name="Gnirke A."/>
            <person name="Yurkov A.M."/>
            <person name="Nowrousian M."/>
            <person name="Sun S."/>
            <person name="Cuomo C.A."/>
            <person name="Heitman J."/>
        </authorList>
    </citation>
    <scope>NUCLEOTIDE SEQUENCE [LARGE SCALE GENOMIC DNA]</scope>
    <source>
        <strain evidence="11 12">CBS 6074</strain>
    </source>
</reference>
<proteinExistence type="inferred from homology"/>
<dbReference type="EMBL" id="CP144099">
    <property type="protein sequence ID" value="WWC87188.1"/>
    <property type="molecule type" value="Genomic_DNA"/>
</dbReference>
<feature type="transmembrane region" description="Helical" evidence="10">
    <location>
        <begin position="272"/>
        <end position="295"/>
    </location>
</feature>
<dbReference type="CDD" id="cd14966">
    <property type="entry name" value="7tmD_STE3"/>
    <property type="match status" value="1"/>
</dbReference>
<keyword evidence="9" id="KW-0807">Transducer</keyword>
<keyword evidence="4 10" id="KW-0812">Transmembrane</keyword>
<evidence type="ECO:0000256" key="6">
    <source>
        <dbReference type="ARBA" id="ARBA00023040"/>
    </source>
</evidence>
<accession>A0AAX4JQP2</accession>
<dbReference type="PRINTS" id="PR00900">
    <property type="entry name" value="PHEROMONEAR"/>
</dbReference>
<keyword evidence="8" id="KW-0675">Receptor</keyword>
<dbReference type="GeneID" id="91092746"/>
<feature type="transmembrane region" description="Helical" evidence="10">
    <location>
        <begin position="203"/>
        <end position="223"/>
    </location>
</feature>
<gene>
    <name evidence="11" type="ORF">L201_002074</name>
</gene>
<dbReference type="Pfam" id="PF02076">
    <property type="entry name" value="STE3"/>
    <property type="match status" value="1"/>
</dbReference>
<sequence length="380" mass="42829">MRHPDYPFWSFLSMLLVILPLHWHTRARNIATLSLIFWLFLANLVTFVNSLVWAGNYRDNNPVWCDISSRILLLLNYALPACSLSQMRRLESVASTRRSVISARYDRRRMIEEISICLVSPLLLAGLTYIVQGHRYNIVENIGCLASVYTSVPSMILRYAIPGAISVASLIFAVLAIRWFLIRRLQFQTILATSDNTLSVGRYLRLIALAVTDSTVLIAYAIYNASSTPDDPIQPYKSWKAVHVNFGQYSQYPEELFGKAYPSFVANAYAPFLYSIIFFSFFGFGEEAVNGYLVIASKVVKLVERFGLKRWQTKTSYEGQQFTLGSKVIPAGNDAASINERTNNPINIVDENITYKGKDTIRTECHGRGGVAVTVETSIV</sequence>
<organism evidence="11 12">
    <name type="scientific">Kwoniella dendrophila CBS 6074</name>
    <dbReference type="NCBI Taxonomy" id="1295534"/>
    <lineage>
        <taxon>Eukaryota</taxon>
        <taxon>Fungi</taxon>
        <taxon>Dikarya</taxon>
        <taxon>Basidiomycota</taxon>
        <taxon>Agaricomycotina</taxon>
        <taxon>Tremellomycetes</taxon>
        <taxon>Tremellales</taxon>
        <taxon>Cryptococcaceae</taxon>
        <taxon>Kwoniella</taxon>
    </lineage>
</organism>
<evidence type="ECO:0000313" key="12">
    <source>
        <dbReference type="Proteomes" id="UP001355207"/>
    </source>
</evidence>
<keyword evidence="6" id="KW-0297">G-protein coupled receptor</keyword>
<evidence type="ECO:0000313" key="11">
    <source>
        <dbReference type="EMBL" id="WWC87188.1"/>
    </source>
</evidence>
<dbReference type="GO" id="GO:0000750">
    <property type="term" value="P:pheromone-dependent signal transduction involved in conjugation with cellular fusion"/>
    <property type="evidence" value="ECO:0007669"/>
    <property type="project" value="TreeGrafter"/>
</dbReference>
<dbReference type="AlphaFoldDB" id="A0AAX4JQP2"/>
<feature type="transmembrane region" description="Helical" evidence="10">
    <location>
        <begin position="159"/>
        <end position="182"/>
    </location>
</feature>
<evidence type="ECO:0000256" key="8">
    <source>
        <dbReference type="ARBA" id="ARBA00023170"/>
    </source>
</evidence>
<keyword evidence="12" id="KW-1185">Reference proteome</keyword>
<dbReference type="RefSeq" id="XP_066073951.1">
    <property type="nucleotide sequence ID" value="XM_066217854.1"/>
</dbReference>
<evidence type="ECO:0000256" key="1">
    <source>
        <dbReference type="ARBA" id="ARBA00004141"/>
    </source>
</evidence>
<evidence type="ECO:0000256" key="5">
    <source>
        <dbReference type="ARBA" id="ARBA00022989"/>
    </source>
</evidence>
<dbReference type="PANTHER" id="PTHR28097">
    <property type="entry name" value="PHEROMONE A FACTOR RECEPTOR"/>
    <property type="match status" value="1"/>
</dbReference>
<evidence type="ECO:0000256" key="2">
    <source>
        <dbReference type="ARBA" id="ARBA00011085"/>
    </source>
</evidence>
<dbReference type="PANTHER" id="PTHR28097:SF1">
    <property type="entry name" value="PHEROMONE A FACTOR RECEPTOR"/>
    <property type="match status" value="1"/>
</dbReference>
<evidence type="ECO:0000256" key="10">
    <source>
        <dbReference type="SAM" id="Phobius"/>
    </source>
</evidence>
<name>A0AAX4JQP2_9TREE</name>
<evidence type="ECO:0000256" key="9">
    <source>
        <dbReference type="ARBA" id="ARBA00023224"/>
    </source>
</evidence>
<feature type="transmembrane region" description="Helical" evidence="10">
    <location>
        <begin position="6"/>
        <end position="23"/>
    </location>
</feature>
<comment type="subcellular location">
    <subcellularLocation>
        <location evidence="1">Membrane</location>
        <topology evidence="1">Multi-pass membrane protein</topology>
    </subcellularLocation>
</comment>
<feature type="transmembrane region" description="Helical" evidence="10">
    <location>
        <begin position="114"/>
        <end position="131"/>
    </location>
</feature>
<dbReference type="Proteomes" id="UP001355207">
    <property type="component" value="Chromosome 2"/>
</dbReference>
<evidence type="ECO:0000256" key="4">
    <source>
        <dbReference type="ARBA" id="ARBA00022692"/>
    </source>
</evidence>
<protein>
    <recommendedName>
        <fullName evidence="13">STE3</fullName>
    </recommendedName>
</protein>
<evidence type="ECO:0000256" key="7">
    <source>
        <dbReference type="ARBA" id="ARBA00023136"/>
    </source>
</evidence>
<dbReference type="InterPro" id="IPR001546">
    <property type="entry name" value="GPCR_Pheromne_A_rcpt"/>
</dbReference>
<evidence type="ECO:0008006" key="13">
    <source>
        <dbReference type="Google" id="ProtNLM"/>
    </source>
</evidence>
<dbReference type="InterPro" id="IPR001499">
    <property type="entry name" value="GPCR_STE3"/>
</dbReference>
<keyword evidence="7 10" id="KW-0472">Membrane</keyword>